<keyword evidence="1" id="KW-0677">Repeat</keyword>
<dbReference type="Gene3D" id="1.25.40.10">
    <property type="entry name" value="Tetratricopeptide repeat domain"/>
    <property type="match status" value="1"/>
</dbReference>
<evidence type="ECO:0000256" key="1">
    <source>
        <dbReference type="ARBA" id="ARBA00022737"/>
    </source>
</evidence>
<dbReference type="Proteomes" id="UP000332933">
    <property type="component" value="Unassembled WGS sequence"/>
</dbReference>
<sequence>MMGAGSPFGNLMAEAVKLKGAQQATLRPIWDSWPQYFQHSMFMQEPILAAREKPFEERMQLASEIKVEGNKHFSDKNFEEAVAQYEKALAIFKYCENSDPEWKKKGIRDDDIHVVDAKADDAAGQHALDALKVSLYLNISGASWKISFVHGPVTVSKIKIKEFALAIAACSDALEIDPTNAKAFYRRAQALITPMSSGAVEFEKALVDLEQACQHDPDNVECKKLYRRLREEQVKQRKLDKATFSGMFTRGSVVDDEPVDEKPVDVKERENQKRLEREARRTWRCRLSIQGNAKSAQELRGKIEQAKAAVASARATPPPRVDFFNPTPEMIEDGKKNGIDLTDKRVQQMLADLQDEHLSKGTVPRKPDQEPPKTKFQAALAEADEILATMSKDEIAQLLKSEGIDLYAISDRDQMNEMVRNVLATKLCDMPRPGDAPTTESGDTSSRSMRHIFALVALWVLFRMYSSGGFTMLARGVHALAYGNDEATSHKLHPVDDPFDDFDEF</sequence>
<evidence type="ECO:0000256" key="3">
    <source>
        <dbReference type="SAM" id="MobiDB-lite"/>
    </source>
</evidence>
<keyword evidence="6" id="KW-1185">Reference proteome</keyword>
<evidence type="ECO:0000313" key="6">
    <source>
        <dbReference type="Proteomes" id="UP000332933"/>
    </source>
</evidence>
<dbReference type="AlphaFoldDB" id="A0A485L1P3"/>
<reference evidence="4" key="2">
    <citation type="submission" date="2019-06" db="EMBL/GenBank/DDBJ databases">
        <title>Genomics analysis of Aphanomyces spp. identifies a new class of oomycete effector associated with host adaptation.</title>
        <authorList>
            <person name="Gaulin E."/>
        </authorList>
    </citation>
    <scope>NUCLEOTIDE SEQUENCE</scope>
    <source>
        <strain evidence="4">CBS 578.67</strain>
    </source>
</reference>
<feature type="compositionally biased region" description="Basic and acidic residues" evidence="3">
    <location>
        <begin position="260"/>
        <end position="273"/>
    </location>
</feature>
<organism evidence="5 6">
    <name type="scientific">Aphanomyces stellatus</name>
    <dbReference type="NCBI Taxonomy" id="120398"/>
    <lineage>
        <taxon>Eukaryota</taxon>
        <taxon>Sar</taxon>
        <taxon>Stramenopiles</taxon>
        <taxon>Oomycota</taxon>
        <taxon>Saprolegniomycetes</taxon>
        <taxon>Saprolegniales</taxon>
        <taxon>Verrucalvaceae</taxon>
        <taxon>Aphanomyces</taxon>
    </lineage>
</organism>
<dbReference type="InterPro" id="IPR011990">
    <property type="entry name" value="TPR-like_helical_dom_sf"/>
</dbReference>
<dbReference type="EMBL" id="CAADRA010005592">
    <property type="protein sequence ID" value="VFT91525.1"/>
    <property type="molecule type" value="Genomic_DNA"/>
</dbReference>
<feature type="region of interest" description="Disordered" evidence="3">
    <location>
        <begin position="310"/>
        <end position="336"/>
    </location>
</feature>
<protein>
    <submittedName>
        <fullName evidence="5">Aste57867_14707 protein</fullName>
    </submittedName>
</protein>
<keyword evidence="2" id="KW-0802">TPR repeat</keyword>
<gene>
    <name evidence="5" type="primary">Aste57867_14707</name>
    <name evidence="4" type="ORF">As57867_014652</name>
    <name evidence="5" type="ORF">ASTE57867_14707</name>
</gene>
<accession>A0A485L1P3</accession>
<dbReference type="PANTHER" id="PTHR11242">
    <property type="entry name" value="ARYL HYDROCARBON RECEPTOR INTERACTING PROTEIN RELATED"/>
    <property type="match status" value="1"/>
</dbReference>
<dbReference type="SMART" id="SM00028">
    <property type="entry name" value="TPR"/>
    <property type="match status" value="3"/>
</dbReference>
<reference evidence="5 6" key="1">
    <citation type="submission" date="2019-03" db="EMBL/GenBank/DDBJ databases">
        <authorList>
            <person name="Gaulin E."/>
            <person name="Dumas B."/>
        </authorList>
    </citation>
    <scope>NUCLEOTIDE SEQUENCE [LARGE SCALE GENOMIC DNA]</scope>
    <source>
        <strain evidence="5">CBS 568.67</strain>
    </source>
</reference>
<proteinExistence type="predicted"/>
<evidence type="ECO:0000313" key="5">
    <source>
        <dbReference type="EMBL" id="VFT91525.1"/>
    </source>
</evidence>
<dbReference type="SUPFAM" id="SSF48452">
    <property type="entry name" value="TPR-like"/>
    <property type="match status" value="1"/>
</dbReference>
<dbReference type="PANTHER" id="PTHR11242:SF17">
    <property type="match status" value="1"/>
</dbReference>
<dbReference type="EMBL" id="VJMH01005571">
    <property type="protein sequence ID" value="KAF0694410.1"/>
    <property type="molecule type" value="Genomic_DNA"/>
</dbReference>
<feature type="region of interest" description="Disordered" evidence="3">
    <location>
        <begin position="254"/>
        <end position="273"/>
    </location>
</feature>
<dbReference type="OrthoDB" id="298012at2759"/>
<name>A0A485L1P3_9STRA</name>
<evidence type="ECO:0000256" key="2">
    <source>
        <dbReference type="ARBA" id="ARBA00022803"/>
    </source>
</evidence>
<dbReference type="InterPro" id="IPR039663">
    <property type="entry name" value="AIP/AIPL1/TTC9"/>
</dbReference>
<dbReference type="InterPro" id="IPR019734">
    <property type="entry name" value="TPR_rpt"/>
</dbReference>
<evidence type="ECO:0000313" key="4">
    <source>
        <dbReference type="EMBL" id="KAF0694410.1"/>
    </source>
</evidence>